<evidence type="ECO:0000313" key="5">
    <source>
        <dbReference type="Proteomes" id="UP000278351"/>
    </source>
</evidence>
<gene>
    <name evidence="4" type="ORF">EGT74_23625</name>
</gene>
<feature type="chain" id="PRO_5017999946" evidence="2">
    <location>
        <begin position="23"/>
        <end position="143"/>
    </location>
</feature>
<dbReference type="InterPro" id="IPR006584">
    <property type="entry name" value="Cellulose-bd_IV"/>
</dbReference>
<dbReference type="SMART" id="SM00606">
    <property type="entry name" value="CBD_IV"/>
    <property type="match status" value="1"/>
</dbReference>
<proteinExistence type="predicted"/>
<dbReference type="Proteomes" id="UP000278351">
    <property type="component" value="Unassembled WGS sequence"/>
</dbReference>
<sequence length="143" mass="15303">MKPLALAALAAILLFIALPARGQSAGPSPSRPADAAKKFLMKEGSFLGFSQINLSMGEIGFEVLVSSNIKGKSSPRLEFRIDKPKGKVIGTLRIPDTADTTFSLKLTGQLRNAAGVHDLYLVAKGEGEFNISGFSFIANYWTD</sequence>
<dbReference type="InterPro" id="IPR005084">
    <property type="entry name" value="CBM6"/>
</dbReference>
<comment type="caution">
    <text evidence="4">The sequence shown here is derived from an EMBL/GenBank/DDBJ whole genome shotgun (WGS) entry which is preliminary data.</text>
</comment>
<dbReference type="AlphaFoldDB" id="A0A3N4PKL2"/>
<feature type="signal peptide" evidence="2">
    <location>
        <begin position="1"/>
        <end position="22"/>
    </location>
</feature>
<dbReference type="CDD" id="cd04084">
    <property type="entry name" value="CBM6_xylanase-like"/>
    <property type="match status" value="1"/>
</dbReference>
<dbReference type="EMBL" id="RPDH01000003">
    <property type="protein sequence ID" value="RPE05381.1"/>
    <property type="molecule type" value="Genomic_DNA"/>
</dbReference>
<dbReference type="OrthoDB" id="9763933at2"/>
<accession>A0A3N4PKL2</accession>
<dbReference type="SUPFAM" id="SSF49785">
    <property type="entry name" value="Galactose-binding domain-like"/>
    <property type="match status" value="1"/>
</dbReference>
<dbReference type="GO" id="GO:0030246">
    <property type="term" value="F:carbohydrate binding"/>
    <property type="evidence" value="ECO:0007669"/>
    <property type="project" value="InterPro"/>
</dbReference>
<organism evidence="4 5">
    <name type="scientific">Chitinophaga lutea</name>
    <dbReference type="NCBI Taxonomy" id="2488634"/>
    <lineage>
        <taxon>Bacteria</taxon>
        <taxon>Pseudomonadati</taxon>
        <taxon>Bacteroidota</taxon>
        <taxon>Chitinophagia</taxon>
        <taxon>Chitinophagales</taxon>
        <taxon>Chitinophagaceae</taxon>
        <taxon>Chitinophaga</taxon>
    </lineage>
</organism>
<name>A0A3N4PKL2_9BACT</name>
<keyword evidence="1 2" id="KW-0732">Signal</keyword>
<protein>
    <submittedName>
        <fullName evidence="4">Carbohydrate-binding protein</fullName>
    </submittedName>
</protein>
<dbReference type="Gene3D" id="2.60.120.260">
    <property type="entry name" value="Galactose-binding domain-like"/>
    <property type="match status" value="1"/>
</dbReference>
<dbReference type="RefSeq" id="WP_123849026.1">
    <property type="nucleotide sequence ID" value="NZ_RPDH01000003.1"/>
</dbReference>
<dbReference type="Pfam" id="PF03422">
    <property type="entry name" value="CBM_6"/>
    <property type="match status" value="1"/>
</dbReference>
<dbReference type="InterPro" id="IPR008979">
    <property type="entry name" value="Galactose-bd-like_sf"/>
</dbReference>
<evidence type="ECO:0000256" key="2">
    <source>
        <dbReference type="SAM" id="SignalP"/>
    </source>
</evidence>
<evidence type="ECO:0000313" key="4">
    <source>
        <dbReference type="EMBL" id="RPE05381.1"/>
    </source>
</evidence>
<keyword evidence="5" id="KW-1185">Reference proteome</keyword>
<feature type="domain" description="Cellulose binding type IV" evidence="3">
    <location>
        <begin position="15"/>
        <end position="138"/>
    </location>
</feature>
<reference evidence="4 5" key="1">
    <citation type="submission" date="2018-11" db="EMBL/GenBank/DDBJ databases">
        <title>Chitinophaga lutea sp.nov., isolate from arsenic contaminated soil.</title>
        <authorList>
            <person name="Zong Y."/>
        </authorList>
    </citation>
    <scope>NUCLEOTIDE SEQUENCE [LARGE SCALE GENOMIC DNA]</scope>
    <source>
        <strain evidence="4 5">ZY74</strain>
    </source>
</reference>
<evidence type="ECO:0000256" key="1">
    <source>
        <dbReference type="ARBA" id="ARBA00022729"/>
    </source>
</evidence>
<evidence type="ECO:0000259" key="3">
    <source>
        <dbReference type="SMART" id="SM00606"/>
    </source>
</evidence>